<name>A0A7L9U1W2_9BURK</name>
<dbReference type="RefSeq" id="WP_193685930.1">
    <property type="nucleotide sequence ID" value="NZ_CP062941.1"/>
</dbReference>
<dbReference type="AlphaFoldDB" id="A0A7L9U1W2"/>
<dbReference type="InterPro" id="IPR006127">
    <property type="entry name" value="ZnuA-like"/>
</dbReference>
<dbReference type="Proteomes" id="UP000593875">
    <property type="component" value="Chromosome"/>
</dbReference>
<evidence type="ECO:0000313" key="2">
    <source>
        <dbReference type="EMBL" id="QOL48887.1"/>
    </source>
</evidence>
<dbReference type="GO" id="GO:0007155">
    <property type="term" value="P:cell adhesion"/>
    <property type="evidence" value="ECO:0007669"/>
    <property type="project" value="InterPro"/>
</dbReference>
<dbReference type="GO" id="GO:0046872">
    <property type="term" value="F:metal ion binding"/>
    <property type="evidence" value="ECO:0007669"/>
    <property type="project" value="InterPro"/>
</dbReference>
<dbReference type="GO" id="GO:0030001">
    <property type="term" value="P:metal ion transport"/>
    <property type="evidence" value="ECO:0007669"/>
    <property type="project" value="InterPro"/>
</dbReference>
<keyword evidence="1" id="KW-0732">Signal</keyword>
<dbReference type="PRINTS" id="PR00691">
    <property type="entry name" value="ADHESINB"/>
</dbReference>
<feature type="chain" id="PRO_5032350351" evidence="1">
    <location>
        <begin position="29"/>
        <end position="307"/>
    </location>
</feature>
<dbReference type="InterPro" id="IPR050492">
    <property type="entry name" value="Bact_metal-bind_prot9"/>
</dbReference>
<evidence type="ECO:0000313" key="3">
    <source>
        <dbReference type="Proteomes" id="UP000593875"/>
    </source>
</evidence>
<dbReference type="Pfam" id="PF01297">
    <property type="entry name" value="ZnuA"/>
    <property type="match status" value="1"/>
</dbReference>
<evidence type="ECO:0000256" key="1">
    <source>
        <dbReference type="SAM" id="SignalP"/>
    </source>
</evidence>
<gene>
    <name evidence="2" type="ORF">LPB04_18320</name>
</gene>
<dbReference type="InterPro" id="IPR006129">
    <property type="entry name" value="AdhesinB"/>
</dbReference>
<accession>A0A7L9U1W2</accession>
<proteinExistence type="predicted"/>
<reference evidence="2 3" key="1">
    <citation type="submission" date="2020-10" db="EMBL/GenBank/DDBJ databases">
        <title>Genome sequencing of Massilia sp. LPB0304.</title>
        <authorList>
            <person name="Kim J."/>
        </authorList>
    </citation>
    <scope>NUCLEOTIDE SEQUENCE [LARGE SCALE GENOMIC DNA]</scope>
    <source>
        <strain evidence="2 3">LPB0304</strain>
    </source>
</reference>
<keyword evidence="3" id="KW-1185">Reference proteome</keyword>
<dbReference type="KEGG" id="mlir:LPB04_18320"/>
<dbReference type="PANTHER" id="PTHR42953">
    <property type="entry name" value="HIGH-AFFINITY ZINC UPTAKE SYSTEM PROTEIN ZNUA-RELATED"/>
    <property type="match status" value="1"/>
</dbReference>
<protein>
    <submittedName>
        <fullName evidence="2">Zinc ABC transporter substrate-binding protein</fullName>
    </submittedName>
</protein>
<feature type="signal peptide" evidence="1">
    <location>
        <begin position="1"/>
        <end position="28"/>
    </location>
</feature>
<dbReference type="EMBL" id="CP062941">
    <property type="protein sequence ID" value="QOL48887.1"/>
    <property type="molecule type" value="Genomic_DNA"/>
</dbReference>
<organism evidence="2 3">
    <name type="scientific">Massilia litorea</name>
    <dbReference type="NCBI Taxonomy" id="2769491"/>
    <lineage>
        <taxon>Bacteria</taxon>
        <taxon>Pseudomonadati</taxon>
        <taxon>Pseudomonadota</taxon>
        <taxon>Betaproteobacteria</taxon>
        <taxon>Burkholderiales</taxon>
        <taxon>Oxalobacteraceae</taxon>
        <taxon>Telluria group</taxon>
        <taxon>Massilia</taxon>
    </lineage>
</organism>
<dbReference type="Gene3D" id="3.40.50.1980">
    <property type="entry name" value="Nitrogenase molybdenum iron protein domain"/>
    <property type="match status" value="2"/>
</dbReference>
<dbReference type="SUPFAM" id="SSF53807">
    <property type="entry name" value="Helical backbone' metal receptor"/>
    <property type="match status" value="1"/>
</dbReference>
<sequence length="307" mass="33106">MRTLTKSVSNKLLAAGALALSLALPAQAAINVLTCEPEWAALTTELAGDKASVSSATNALQDPHRVEARPGLIARTRNADLLVCTGLDLEAGWLPLLVQQSGNAKIAKGQPGYFEAGSFVPRLDVPAKLDRAEGDVHAFGNPHVHLNPHNIALISAQLAKRLAAIDPANAAYYAARQADFAGRWSQAMRKWETQAAPLRGLTLVEHHRNMEYLMSWLGMRQVGTLEPKPGVEPSAAQLGQLLAQLQQQPAKLVLRAAYQDERASNWLSQRAHIPAVVVPFTVGADKESGDLFALFDTTVQRLTQAVK</sequence>
<dbReference type="PANTHER" id="PTHR42953:SF2">
    <property type="entry name" value="ADHESION PROTEIN"/>
    <property type="match status" value="1"/>
</dbReference>